<organism evidence="2 3">
    <name type="scientific">Papaver somniferum</name>
    <name type="common">Opium poppy</name>
    <dbReference type="NCBI Taxonomy" id="3469"/>
    <lineage>
        <taxon>Eukaryota</taxon>
        <taxon>Viridiplantae</taxon>
        <taxon>Streptophyta</taxon>
        <taxon>Embryophyta</taxon>
        <taxon>Tracheophyta</taxon>
        <taxon>Spermatophyta</taxon>
        <taxon>Magnoliopsida</taxon>
        <taxon>Ranunculales</taxon>
        <taxon>Papaveraceae</taxon>
        <taxon>Papaveroideae</taxon>
        <taxon>Papaver</taxon>
    </lineage>
</organism>
<dbReference type="AlphaFoldDB" id="A0A4Y7L9C5"/>
<accession>A0A4Y7L9C5</accession>
<dbReference type="EMBL" id="CM010724">
    <property type="protein sequence ID" value="RZC82083.1"/>
    <property type="molecule type" value="Genomic_DNA"/>
</dbReference>
<dbReference type="Proteomes" id="UP000316621">
    <property type="component" value="Chromosome 10"/>
</dbReference>
<evidence type="ECO:0000313" key="2">
    <source>
        <dbReference type="EMBL" id="RZC82083.1"/>
    </source>
</evidence>
<gene>
    <name evidence="2" type="ORF">C5167_044655</name>
</gene>
<keyword evidence="3" id="KW-1185">Reference proteome</keyword>
<proteinExistence type="predicted"/>
<evidence type="ECO:0000256" key="1">
    <source>
        <dbReference type="SAM" id="MobiDB-lite"/>
    </source>
</evidence>
<sequence>MDLQLQPCIRFVLCSTWQDELVKAQEDIKGEKVVGVSDYSAPARAKVQEFKSKDGVVKHQLEDLCNKVGILIESLGSLCHTVMDIQDAMSGSVVASSNNGCLPGHAASPLQNNSVAPGHAQTPSPVQTP</sequence>
<name>A0A4Y7L9C5_PAPSO</name>
<protein>
    <submittedName>
        <fullName evidence="2">Uncharacterized protein</fullName>
    </submittedName>
</protein>
<dbReference type="Gramene" id="RZC82083">
    <property type="protein sequence ID" value="RZC82083"/>
    <property type="gene ID" value="C5167_044655"/>
</dbReference>
<reference evidence="2 3" key="1">
    <citation type="journal article" date="2018" name="Science">
        <title>The opium poppy genome and morphinan production.</title>
        <authorList>
            <person name="Guo L."/>
            <person name="Winzer T."/>
            <person name="Yang X."/>
            <person name="Li Y."/>
            <person name="Ning Z."/>
            <person name="He Z."/>
            <person name="Teodor R."/>
            <person name="Lu Y."/>
            <person name="Bowser T.A."/>
            <person name="Graham I.A."/>
            <person name="Ye K."/>
        </authorList>
    </citation>
    <scope>NUCLEOTIDE SEQUENCE [LARGE SCALE GENOMIC DNA]</scope>
    <source>
        <strain evidence="3">cv. HN1</strain>
        <tissue evidence="2">Leaves</tissue>
    </source>
</reference>
<evidence type="ECO:0000313" key="3">
    <source>
        <dbReference type="Proteomes" id="UP000316621"/>
    </source>
</evidence>
<feature type="compositionally biased region" description="Polar residues" evidence="1">
    <location>
        <begin position="109"/>
        <end position="129"/>
    </location>
</feature>
<feature type="region of interest" description="Disordered" evidence="1">
    <location>
        <begin position="105"/>
        <end position="129"/>
    </location>
</feature>